<evidence type="ECO:0000256" key="1">
    <source>
        <dbReference type="SAM" id="MobiDB-lite"/>
    </source>
</evidence>
<dbReference type="EMBL" id="JACHNE010000001">
    <property type="protein sequence ID" value="MBB5799422.1"/>
    <property type="molecule type" value="Genomic_DNA"/>
</dbReference>
<evidence type="ECO:0000313" key="5">
    <source>
        <dbReference type="Proteomes" id="UP000590647"/>
    </source>
</evidence>
<dbReference type="Gene3D" id="1.10.472.60">
    <property type="entry name" value="putative protein disulfide isomerase domain"/>
    <property type="match status" value="1"/>
</dbReference>
<dbReference type="Pfam" id="PF00753">
    <property type="entry name" value="Lactamase_B"/>
    <property type="match status" value="1"/>
</dbReference>
<comment type="caution">
    <text evidence="4">The sequence shown here is derived from an EMBL/GenBank/DDBJ whole genome shotgun (WGS) entry which is preliminary data.</text>
</comment>
<dbReference type="SUPFAM" id="SSF52833">
    <property type="entry name" value="Thioredoxin-like"/>
    <property type="match status" value="1"/>
</dbReference>
<dbReference type="Pfam" id="PF01323">
    <property type="entry name" value="DSBA"/>
    <property type="match status" value="1"/>
</dbReference>
<accession>A0A7W9LXB5</accession>
<proteinExistence type="predicted"/>
<dbReference type="InterPro" id="IPR036866">
    <property type="entry name" value="RibonucZ/Hydroxyglut_hydro"/>
</dbReference>
<keyword evidence="5" id="KW-1185">Reference proteome</keyword>
<dbReference type="Gene3D" id="3.60.15.10">
    <property type="entry name" value="Ribonuclease Z/Hydroxyacylglutathione hydrolase-like"/>
    <property type="match status" value="1"/>
</dbReference>
<name>A0A7W9LXB5_9ACTN</name>
<evidence type="ECO:0008006" key="6">
    <source>
        <dbReference type="Google" id="ProtNLM"/>
    </source>
</evidence>
<dbReference type="GO" id="GO:0016491">
    <property type="term" value="F:oxidoreductase activity"/>
    <property type="evidence" value="ECO:0007669"/>
    <property type="project" value="InterPro"/>
</dbReference>
<dbReference type="InterPro" id="IPR001279">
    <property type="entry name" value="Metallo-B-lactamas"/>
</dbReference>
<gene>
    <name evidence="4" type="ORF">HDA41_007386</name>
</gene>
<organism evidence="4 5">
    <name type="scientific">Streptomyces caelestis</name>
    <dbReference type="NCBI Taxonomy" id="36816"/>
    <lineage>
        <taxon>Bacteria</taxon>
        <taxon>Bacillati</taxon>
        <taxon>Actinomycetota</taxon>
        <taxon>Actinomycetes</taxon>
        <taxon>Kitasatosporales</taxon>
        <taxon>Streptomycetaceae</taxon>
        <taxon>Streptomyces</taxon>
    </lineage>
</organism>
<dbReference type="SUPFAM" id="SSF56281">
    <property type="entry name" value="Metallo-hydrolase/oxidoreductase"/>
    <property type="match status" value="1"/>
</dbReference>
<sequence length="364" mass="38255">MTKTRIPSISISADLPPIPEPSLGAAATASPSRRSLNRDSRAPTVAYADTRALCPDSVTSIGGSSLASELSAVDHAGGPRDSQVEVSFAALRQTAPDRAPELAAAVQQAFYVDGLSLSEAATYRAFAQAAGLDADAVVSAFQDPEAPSTAADDFHRAAGLGVTGFPTLLAVDGDAVTHLAHGHTTADEIDIRHPYEGKLKAWAALGPNLPTRLVDLQPLTGDLTLEGHRFELKGGPAGLPDRHYLWQAEQRAVLGGVLLFQQEHVWIADTATSGDRAPWIDLLDEMASLDPELVVPGHRLPGAAADVSAITATRDYLLAFEEELAKASDGAALTEALVRRYPDHGMLIAAQIGAKVAKGEMKWG</sequence>
<dbReference type="InterPro" id="IPR001853">
    <property type="entry name" value="DSBA-like_thioredoxin_dom"/>
</dbReference>
<feature type="compositionally biased region" description="Polar residues" evidence="1">
    <location>
        <begin position="1"/>
        <end position="11"/>
    </location>
</feature>
<reference evidence="4 5" key="1">
    <citation type="submission" date="2020-08" db="EMBL/GenBank/DDBJ databases">
        <title>Sequencing the genomes of 1000 actinobacteria strains.</title>
        <authorList>
            <person name="Klenk H.-P."/>
        </authorList>
    </citation>
    <scope>NUCLEOTIDE SEQUENCE [LARGE SCALE GENOMIC DNA]</scope>
    <source>
        <strain evidence="4 5">DSM 40084</strain>
    </source>
</reference>
<dbReference type="Proteomes" id="UP000590647">
    <property type="component" value="Unassembled WGS sequence"/>
</dbReference>
<evidence type="ECO:0000259" key="2">
    <source>
        <dbReference type="Pfam" id="PF00753"/>
    </source>
</evidence>
<evidence type="ECO:0000313" key="4">
    <source>
        <dbReference type="EMBL" id="MBB5799422.1"/>
    </source>
</evidence>
<evidence type="ECO:0000259" key="3">
    <source>
        <dbReference type="Pfam" id="PF01323"/>
    </source>
</evidence>
<feature type="domain" description="DSBA-like thioredoxin" evidence="3">
    <location>
        <begin position="95"/>
        <end position="176"/>
    </location>
</feature>
<feature type="region of interest" description="Disordered" evidence="1">
    <location>
        <begin position="1"/>
        <end position="42"/>
    </location>
</feature>
<protein>
    <recommendedName>
        <fullName evidence="6">Beta-lactamase</fullName>
    </recommendedName>
</protein>
<feature type="domain" description="Metallo-beta-lactamase" evidence="2">
    <location>
        <begin position="202"/>
        <end position="298"/>
    </location>
</feature>
<dbReference type="AlphaFoldDB" id="A0A7W9LXB5"/>
<dbReference type="InterPro" id="IPR036249">
    <property type="entry name" value="Thioredoxin-like_sf"/>
</dbReference>